<evidence type="ECO:0000313" key="4">
    <source>
        <dbReference type="Proteomes" id="UP000006860"/>
    </source>
</evidence>
<keyword evidence="4" id="KW-1185">Reference proteome</keyword>
<evidence type="ECO:0000313" key="3">
    <source>
        <dbReference type="EMBL" id="ADY58120.1"/>
    </source>
</evidence>
<feature type="domain" description="SsuA/THI5-like" evidence="2">
    <location>
        <begin position="42"/>
        <end position="246"/>
    </location>
</feature>
<feature type="signal peptide" evidence="1">
    <location>
        <begin position="1"/>
        <end position="25"/>
    </location>
</feature>
<feature type="chain" id="PRO_5003258813" evidence="1">
    <location>
        <begin position="26"/>
        <end position="322"/>
    </location>
</feature>
<dbReference type="PANTHER" id="PTHR31528">
    <property type="entry name" value="4-AMINO-5-HYDROXYMETHYL-2-METHYLPYRIMIDINE PHOSPHATE SYNTHASE THI11-RELATED"/>
    <property type="match status" value="1"/>
</dbReference>
<dbReference type="GO" id="GO:0009228">
    <property type="term" value="P:thiamine biosynthetic process"/>
    <property type="evidence" value="ECO:0007669"/>
    <property type="project" value="InterPro"/>
</dbReference>
<name>F0SSA9_RUBBR</name>
<accession>F0SSA9</accession>
<organism evidence="3 4">
    <name type="scientific">Rubinisphaera brasiliensis (strain ATCC 49424 / DSM 5305 / JCM 21570 / IAM 15109 / NBRC 103401 / IFAM 1448)</name>
    <name type="common">Planctomyces brasiliensis</name>
    <dbReference type="NCBI Taxonomy" id="756272"/>
    <lineage>
        <taxon>Bacteria</taxon>
        <taxon>Pseudomonadati</taxon>
        <taxon>Planctomycetota</taxon>
        <taxon>Planctomycetia</taxon>
        <taxon>Planctomycetales</taxon>
        <taxon>Planctomycetaceae</taxon>
        <taxon>Rubinisphaera</taxon>
    </lineage>
</organism>
<gene>
    <name evidence="3" type="ordered locus">Plabr_0493</name>
</gene>
<dbReference type="Pfam" id="PF09084">
    <property type="entry name" value="NMT1"/>
    <property type="match status" value="1"/>
</dbReference>
<dbReference type="STRING" id="756272.Plabr_0493"/>
<dbReference type="SUPFAM" id="SSF53850">
    <property type="entry name" value="Periplasmic binding protein-like II"/>
    <property type="match status" value="1"/>
</dbReference>
<dbReference type="eggNOG" id="COG0715">
    <property type="taxonomic scope" value="Bacteria"/>
</dbReference>
<dbReference type="HOGENOM" id="CLU_028871_1_4_0"/>
<sequence length="322" mass="35788">MKRALVCLLAVLLLGLGSCSSPDPAPSKEARITLALNWLPEAEHGGYYAAMLNGDFEAAGLDVEIQPGGPDSPVIQRVGASRVTFGIANADRIALGQLQGADVVGVLAPLQHSPRCIMVHEESGIETFQQLENVTLAMSDAPAFSYYLKSKLPLKNVRIVRYTGSIAPFLREERYAQQGYVFSEPIIARREGAHPRSLMLSDLGYDPYTSVLITHRDEISERPEMVRKFVEAARKGWERYLADPTQVHEYLQTINPEMTQDVLEEGQKILKTLAVDEQGQFVGGMQPERWEKLVKQLEEIQLLDAGVVQPGRLFTLDFLPEE</sequence>
<dbReference type="InterPro" id="IPR015168">
    <property type="entry name" value="SsuA/THI5"/>
</dbReference>
<dbReference type="AlphaFoldDB" id="F0SSA9"/>
<dbReference type="OrthoDB" id="9815602at2"/>
<protein>
    <submittedName>
        <fullName evidence="3">NMT1/THI5 like domain protein</fullName>
    </submittedName>
</protein>
<proteinExistence type="predicted"/>
<dbReference type="Gene3D" id="3.40.190.10">
    <property type="entry name" value="Periplasmic binding protein-like II"/>
    <property type="match status" value="2"/>
</dbReference>
<dbReference type="Proteomes" id="UP000006860">
    <property type="component" value="Chromosome"/>
</dbReference>
<dbReference type="EMBL" id="CP002546">
    <property type="protein sequence ID" value="ADY58120.1"/>
    <property type="molecule type" value="Genomic_DNA"/>
</dbReference>
<evidence type="ECO:0000259" key="2">
    <source>
        <dbReference type="Pfam" id="PF09084"/>
    </source>
</evidence>
<evidence type="ECO:0000256" key="1">
    <source>
        <dbReference type="SAM" id="SignalP"/>
    </source>
</evidence>
<dbReference type="PROSITE" id="PS51257">
    <property type="entry name" value="PROKAR_LIPOPROTEIN"/>
    <property type="match status" value="1"/>
</dbReference>
<dbReference type="RefSeq" id="WP_013626864.1">
    <property type="nucleotide sequence ID" value="NC_015174.1"/>
</dbReference>
<reference evidence="4" key="1">
    <citation type="submission" date="2011-02" db="EMBL/GenBank/DDBJ databases">
        <title>The complete genome of Planctomyces brasiliensis DSM 5305.</title>
        <authorList>
            <person name="Lucas S."/>
            <person name="Copeland A."/>
            <person name="Lapidus A."/>
            <person name="Bruce D."/>
            <person name="Goodwin L."/>
            <person name="Pitluck S."/>
            <person name="Kyrpides N."/>
            <person name="Mavromatis K."/>
            <person name="Pagani I."/>
            <person name="Ivanova N."/>
            <person name="Ovchinnikova G."/>
            <person name="Lu M."/>
            <person name="Detter J.C."/>
            <person name="Han C."/>
            <person name="Land M."/>
            <person name="Hauser L."/>
            <person name="Markowitz V."/>
            <person name="Cheng J.-F."/>
            <person name="Hugenholtz P."/>
            <person name="Woyke T."/>
            <person name="Wu D."/>
            <person name="Tindall B."/>
            <person name="Pomrenke H.G."/>
            <person name="Brambilla E."/>
            <person name="Klenk H.-P."/>
            <person name="Eisen J.A."/>
        </authorList>
    </citation>
    <scope>NUCLEOTIDE SEQUENCE [LARGE SCALE GENOMIC DNA]</scope>
    <source>
        <strain evidence="4">ATCC 49424 / DSM 5305 / JCM 21570 / NBRC 103401 / IFAM 1448</strain>
    </source>
</reference>
<dbReference type="KEGG" id="pbs:Plabr_0493"/>
<dbReference type="PANTHER" id="PTHR31528:SF3">
    <property type="entry name" value="THIAMINE BIOSYNTHESIS PROTEIN HI_0357-RELATED"/>
    <property type="match status" value="1"/>
</dbReference>
<keyword evidence="1" id="KW-0732">Signal</keyword>
<dbReference type="InterPro" id="IPR027939">
    <property type="entry name" value="NMT1/THI5"/>
</dbReference>